<proteinExistence type="predicted"/>
<protein>
    <submittedName>
        <fullName evidence="3">FAD-dependent oxidoreductase</fullName>
    </submittedName>
</protein>
<comment type="caution">
    <text evidence="3">The sequence shown here is derived from an EMBL/GenBank/DDBJ whole genome shotgun (WGS) entry which is preliminary data.</text>
</comment>
<reference evidence="3" key="1">
    <citation type="submission" date="2020-10" db="EMBL/GenBank/DDBJ databases">
        <authorList>
            <person name="Gilroy R."/>
        </authorList>
    </citation>
    <scope>NUCLEOTIDE SEQUENCE</scope>
    <source>
        <strain evidence="3">ChiHjej12B11-29160</strain>
    </source>
</reference>
<dbReference type="PANTHER" id="PTHR42949">
    <property type="entry name" value="ANAEROBIC GLYCEROL-3-PHOSPHATE DEHYDROGENASE SUBUNIT B"/>
    <property type="match status" value="1"/>
</dbReference>
<dbReference type="InterPro" id="IPR023753">
    <property type="entry name" value="FAD/NAD-binding_dom"/>
</dbReference>
<feature type="domain" description="FAD/NAD(P)-binding" evidence="2">
    <location>
        <begin position="10"/>
        <end position="306"/>
    </location>
</feature>
<evidence type="ECO:0000256" key="1">
    <source>
        <dbReference type="ARBA" id="ARBA00023002"/>
    </source>
</evidence>
<sequence>MDNVQRVSQFDVLVVGAGAAGLAAATSAAQQGASVLVVEREAAPGGILSQCIHNGFGLHRYGEELTGPEYAAREITSLHKEDDAIQVLTDTAVLALKREGKSIQATLVSAERGMQVLTFGAVVLACGCRERSRGEIGIPGTRPAGVYTAGCAQKLCNIDGIRPGSRVVILGSGDIGLIMARRMTWEGAKVLCVCELASELGGLRRNIVQCLDDNNIPLLLSTTVTAIKGSPRLEAVELSDVDPVTKQPIPGTSRLVECDALLLSVGLIPDNTLAKGLGAAIDPGTKGPKVNEHLQTSVPGLFVAGNELHVHDLVDYVSEEGTVAGISAALYALGKTENNEEEPLTVVCGEDVAQIAPQLITQRDKKVTLRLRSRARIENAQICVVCNNKTIRSVARRIVVPSEMQEIVLRPTDLEQITGGLEVICQPAERR</sequence>
<dbReference type="InterPro" id="IPR051691">
    <property type="entry name" value="Metab_Enz_Cyan_OpOx_G3PDH"/>
</dbReference>
<name>A0A9D1HX22_9ACTN</name>
<organism evidence="3 4">
    <name type="scientific">Candidatus Coprovicinus avistercoris</name>
    <dbReference type="NCBI Taxonomy" id="2840754"/>
    <lineage>
        <taxon>Bacteria</taxon>
        <taxon>Bacillati</taxon>
        <taxon>Actinomycetota</taxon>
        <taxon>Coriobacteriia</taxon>
        <taxon>Coriobacteriales</taxon>
        <taxon>Coriobacteriaceae</taxon>
        <taxon>Coriobacteriaceae incertae sedis</taxon>
        <taxon>Candidatus Coprovicinus</taxon>
    </lineage>
</organism>
<dbReference type="AlphaFoldDB" id="A0A9D1HX22"/>
<evidence type="ECO:0000313" key="4">
    <source>
        <dbReference type="Proteomes" id="UP000824078"/>
    </source>
</evidence>
<dbReference type="Pfam" id="PF07992">
    <property type="entry name" value="Pyr_redox_2"/>
    <property type="match status" value="1"/>
</dbReference>
<dbReference type="Proteomes" id="UP000824078">
    <property type="component" value="Unassembled WGS sequence"/>
</dbReference>
<keyword evidence="1" id="KW-0560">Oxidoreductase</keyword>
<dbReference type="InterPro" id="IPR036188">
    <property type="entry name" value="FAD/NAD-bd_sf"/>
</dbReference>
<dbReference type="Gene3D" id="3.50.50.60">
    <property type="entry name" value="FAD/NAD(P)-binding domain"/>
    <property type="match status" value="2"/>
</dbReference>
<dbReference type="PANTHER" id="PTHR42949:SF3">
    <property type="entry name" value="ANAEROBIC GLYCEROL-3-PHOSPHATE DEHYDROGENASE SUBUNIT B"/>
    <property type="match status" value="1"/>
</dbReference>
<dbReference type="PRINTS" id="PR00411">
    <property type="entry name" value="PNDRDTASEI"/>
</dbReference>
<reference evidence="3" key="2">
    <citation type="journal article" date="2021" name="PeerJ">
        <title>Extensive microbial diversity within the chicken gut microbiome revealed by metagenomics and culture.</title>
        <authorList>
            <person name="Gilroy R."/>
            <person name="Ravi A."/>
            <person name="Getino M."/>
            <person name="Pursley I."/>
            <person name="Horton D.L."/>
            <person name="Alikhan N.F."/>
            <person name="Baker D."/>
            <person name="Gharbi K."/>
            <person name="Hall N."/>
            <person name="Watson M."/>
            <person name="Adriaenssens E.M."/>
            <person name="Foster-Nyarko E."/>
            <person name="Jarju S."/>
            <person name="Secka A."/>
            <person name="Antonio M."/>
            <person name="Oren A."/>
            <person name="Chaudhuri R.R."/>
            <person name="La Ragione R."/>
            <person name="Hildebrand F."/>
            <person name="Pallen M.J."/>
        </authorList>
    </citation>
    <scope>NUCLEOTIDE SEQUENCE</scope>
    <source>
        <strain evidence="3">ChiHjej12B11-29160</strain>
    </source>
</reference>
<accession>A0A9D1HX22</accession>
<dbReference type="GO" id="GO:0016491">
    <property type="term" value="F:oxidoreductase activity"/>
    <property type="evidence" value="ECO:0007669"/>
    <property type="project" value="UniProtKB-KW"/>
</dbReference>
<gene>
    <name evidence="3" type="ORF">IAD17_04430</name>
</gene>
<dbReference type="EMBL" id="DVMQ01000014">
    <property type="protein sequence ID" value="HIU24146.1"/>
    <property type="molecule type" value="Genomic_DNA"/>
</dbReference>
<evidence type="ECO:0000313" key="3">
    <source>
        <dbReference type="EMBL" id="HIU24146.1"/>
    </source>
</evidence>
<dbReference type="SUPFAM" id="SSF51905">
    <property type="entry name" value="FAD/NAD(P)-binding domain"/>
    <property type="match status" value="1"/>
</dbReference>
<dbReference type="PRINTS" id="PR00368">
    <property type="entry name" value="FADPNR"/>
</dbReference>
<evidence type="ECO:0000259" key="2">
    <source>
        <dbReference type="Pfam" id="PF07992"/>
    </source>
</evidence>